<dbReference type="InterPro" id="IPR036397">
    <property type="entry name" value="RNaseH_sf"/>
</dbReference>
<dbReference type="SMART" id="SM00479">
    <property type="entry name" value="EXOIII"/>
    <property type="match status" value="1"/>
</dbReference>
<dbReference type="PANTHER" id="PTHR30231">
    <property type="entry name" value="DNA POLYMERASE III SUBUNIT EPSILON"/>
    <property type="match status" value="1"/>
</dbReference>
<evidence type="ECO:0000259" key="1">
    <source>
        <dbReference type="SMART" id="SM00479"/>
    </source>
</evidence>
<dbReference type="RefSeq" id="WP_209460080.1">
    <property type="nucleotide sequence ID" value="NZ_JAGGKC010000021.1"/>
</dbReference>
<dbReference type="InterPro" id="IPR012337">
    <property type="entry name" value="RNaseH-like_sf"/>
</dbReference>
<sequence length="185" mass="20857">METNMIKEYTVIDVETPNAKNDSICSIALIRVKNDEIVSKEYHLVDPEDYFDQFNARLHGISKAMVKGSPVFPELWDKISHHFTDGVIIAHNATFDLNVLAKSLRRSRIVVPEFRYVCTFRLSKSANTGLRKHGLSSVCEYYGLALEDHHNALCDAVACQEVYSKINSVRPVTFADISVSSFSRG</sequence>
<gene>
    <name evidence="2" type="ORF">J2Z34_002390</name>
</gene>
<keyword evidence="2" id="KW-0548">Nucleotidyltransferase</keyword>
<comment type="caution">
    <text evidence="2">The sequence shown here is derived from an EMBL/GenBank/DDBJ whole genome shotgun (WGS) entry which is preliminary data.</text>
</comment>
<dbReference type="SUPFAM" id="SSF53098">
    <property type="entry name" value="Ribonuclease H-like"/>
    <property type="match status" value="1"/>
</dbReference>
<proteinExistence type="predicted"/>
<dbReference type="Proteomes" id="UP001519271">
    <property type="component" value="Unassembled WGS sequence"/>
</dbReference>
<feature type="domain" description="Exonuclease" evidence="1">
    <location>
        <begin position="8"/>
        <end position="172"/>
    </location>
</feature>
<dbReference type="CDD" id="cd06130">
    <property type="entry name" value="DNA_pol_III_epsilon_like"/>
    <property type="match status" value="1"/>
</dbReference>
<dbReference type="Pfam" id="PF00929">
    <property type="entry name" value="RNase_T"/>
    <property type="match status" value="1"/>
</dbReference>
<dbReference type="GO" id="GO:0003887">
    <property type="term" value="F:DNA-directed DNA polymerase activity"/>
    <property type="evidence" value="ECO:0007669"/>
    <property type="project" value="UniProtKB-EC"/>
</dbReference>
<reference evidence="2 3" key="1">
    <citation type="submission" date="2021-03" db="EMBL/GenBank/DDBJ databases">
        <title>Genomic Encyclopedia of Type Strains, Phase IV (KMG-IV): sequencing the most valuable type-strain genomes for metagenomic binning, comparative biology and taxonomic classification.</title>
        <authorList>
            <person name="Goeker M."/>
        </authorList>
    </citation>
    <scope>NUCLEOTIDE SEQUENCE [LARGE SCALE GENOMIC DNA]</scope>
    <source>
        <strain evidence="2 3">DSM 6139</strain>
    </source>
</reference>
<organism evidence="2 3">
    <name type="scientific">Youngiibacter multivorans</name>
    <dbReference type="NCBI Taxonomy" id="937251"/>
    <lineage>
        <taxon>Bacteria</taxon>
        <taxon>Bacillati</taxon>
        <taxon>Bacillota</taxon>
        <taxon>Clostridia</taxon>
        <taxon>Eubacteriales</taxon>
        <taxon>Clostridiaceae</taxon>
        <taxon>Youngiibacter</taxon>
    </lineage>
</organism>
<evidence type="ECO:0000313" key="2">
    <source>
        <dbReference type="EMBL" id="MBP1919894.1"/>
    </source>
</evidence>
<dbReference type="EMBL" id="JAGGKC010000021">
    <property type="protein sequence ID" value="MBP1919894.1"/>
    <property type="molecule type" value="Genomic_DNA"/>
</dbReference>
<keyword evidence="3" id="KW-1185">Reference proteome</keyword>
<dbReference type="InterPro" id="IPR013520">
    <property type="entry name" value="Ribonucl_H"/>
</dbReference>
<name>A0ABS4G5S9_9CLOT</name>
<keyword evidence="2" id="KW-0808">Transferase</keyword>
<dbReference type="PANTHER" id="PTHR30231:SF42">
    <property type="entry name" value="EXONUCLEASE"/>
    <property type="match status" value="1"/>
</dbReference>
<dbReference type="Gene3D" id="3.30.420.10">
    <property type="entry name" value="Ribonuclease H-like superfamily/Ribonuclease H"/>
    <property type="match status" value="1"/>
</dbReference>
<accession>A0ABS4G5S9</accession>
<dbReference type="EC" id="2.7.7.7" evidence="2"/>
<protein>
    <submittedName>
        <fullName evidence="2">DNA polymerase-3 subunit epsilon</fullName>
        <ecNumber evidence="2">2.7.7.7</ecNumber>
    </submittedName>
</protein>
<evidence type="ECO:0000313" key="3">
    <source>
        <dbReference type="Proteomes" id="UP001519271"/>
    </source>
</evidence>